<sequence>MSLLIIVCLVGVERLKASNIRWGDIILRVSIAIYDNIVEFTDGRKLRSQAYQLLTPQ</sequence>
<protein>
    <submittedName>
        <fullName evidence="2">Uncharacterized protein</fullName>
    </submittedName>
</protein>
<organism evidence="2 3">
    <name type="scientific">Potamilus streckersoni</name>
    <dbReference type="NCBI Taxonomy" id="2493646"/>
    <lineage>
        <taxon>Eukaryota</taxon>
        <taxon>Metazoa</taxon>
        <taxon>Spiralia</taxon>
        <taxon>Lophotrochozoa</taxon>
        <taxon>Mollusca</taxon>
        <taxon>Bivalvia</taxon>
        <taxon>Autobranchia</taxon>
        <taxon>Heteroconchia</taxon>
        <taxon>Palaeoheterodonta</taxon>
        <taxon>Unionida</taxon>
        <taxon>Unionoidea</taxon>
        <taxon>Unionidae</taxon>
        <taxon>Ambleminae</taxon>
        <taxon>Lampsilini</taxon>
        <taxon>Potamilus</taxon>
    </lineage>
</organism>
<accession>A0AAE0SM18</accession>
<evidence type="ECO:0000313" key="2">
    <source>
        <dbReference type="EMBL" id="KAK3594221.1"/>
    </source>
</evidence>
<evidence type="ECO:0000256" key="1">
    <source>
        <dbReference type="SAM" id="SignalP"/>
    </source>
</evidence>
<name>A0AAE0SM18_9BIVA</name>
<feature type="non-terminal residue" evidence="2">
    <location>
        <position position="57"/>
    </location>
</feature>
<reference evidence="2" key="3">
    <citation type="submission" date="2023-05" db="EMBL/GenBank/DDBJ databases">
        <authorList>
            <person name="Smith C.H."/>
        </authorList>
    </citation>
    <scope>NUCLEOTIDE SEQUENCE</scope>
    <source>
        <strain evidence="2">CHS0354</strain>
        <tissue evidence="2">Mantle</tissue>
    </source>
</reference>
<dbReference type="EMBL" id="JAEAOA010000846">
    <property type="protein sequence ID" value="KAK3594221.1"/>
    <property type="molecule type" value="Genomic_DNA"/>
</dbReference>
<proteinExistence type="predicted"/>
<reference evidence="2" key="2">
    <citation type="journal article" date="2021" name="Genome Biol. Evol.">
        <title>Developing a high-quality reference genome for a parasitic bivalve with doubly uniparental inheritance (Bivalvia: Unionida).</title>
        <authorList>
            <person name="Smith C.H."/>
        </authorList>
    </citation>
    <scope>NUCLEOTIDE SEQUENCE</scope>
    <source>
        <strain evidence="2">CHS0354</strain>
        <tissue evidence="2">Mantle</tissue>
    </source>
</reference>
<keyword evidence="1" id="KW-0732">Signal</keyword>
<dbReference type="Proteomes" id="UP001195483">
    <property type="component" value="Unassembled WGS sequence"/>
</dbReference>
<feature type="chain" id="PRO_5042088497" evidence="1">
    <location>
        <begin position="18"/>
        <end position="57"/>
    </location>
</feature>
<feature type="signal peptide" evidence="1">
    <location>
        <begin position="1"/>
        <end position="17"/>
    </location>
</feature>
<keyword evidence="3" id="KW-1185">Reference proteome</keyword>
<comment type="caution">
    <text evidence="2">The sequence shown here is derived from an EMBL/GenBank/DDBJ whole genome shotgun (WGS) entry which is preliminary data.</text>
</comment>
<gene>
    <name evidence="2" type="ORF">CHS0354_013828</name>
</gene>
<reference evidence="2" key="1">
    <citation type="journal article" date="2021" name="Genome Biol. Evol.">
        <title>A High-Quality Reference Genome for a Parasitic Bivalve with Doubly Uniparental Inheritance (Bivalvia: Unionida).</title>
        <authorList>
            <person name="Smith C.H."/>
        </authorList>
    </citation>
    <scope>NUCLEOTIDE SEQUENCE</scope>
    <source>
        <strain evidence="2">CHS0354</strain>
    </source>
</reference>
<dbReference type="AlphaFoldDB" id="A0AAE0SM18"/>
<evidence type="ECO:0000313" key="3">
    <source>
        <dbReference type="Proteomes" id="UP001195483"/>
    </source>
</evidence>